<organism evidence="1 2">
    <name type="scientific">Mycobacterium kansasii</name>
    <dbReference type="NCBI Taxonomy" id="1768"/>
    <lineage>
        <taxon>Bacteria</taxon>
        <taxon>Bacillati</taxon>
        <taxon>Actinomycetota</taxon>
        <taxon>Actinomycetes</taxon>
        <taxon>Mycobacteriales</taxon>
        <taxon>Mycobacteriaceae</taxon>
        <taxon>Mycobacterium</taxon>
    </lineage>
</organism>
<reference evidence="1 2" key="1">
    <citation type="submission" date="2017-02" db="EMBL/GenBank/DDBJ databases">
        <title>Complete genome sequences of Mycobacterium kansasii strains isolated from rhesus macaques.</title>
        <authorList>
            <person name="Panda A."/>
            <person name="Nagaraj S."/>
            <person name="Zhao X."/>
            <person name="Tettelin H."/>
            <person name="Detolla L.J."/>
        </authorList>
    </citation>
    <scope>NUCLEOTIDE SEQUENCE [LARGE SCALE GENOMIC DNA]</scope>
    <source>
        <strain evidence="1 2">11-3813</strain>
    </source>
</reference>
<evidence type="ECO:0000313" key="1">
    <source>
        <dbReference type="EMBL" id="OOK65606.1"/>
    </source>
</evidence>
<evidence type="ECO:0000313" key="2">
    <source>
        <dbReference type="Proteomes" id="UP000189229"/>
    </source>
</evidence>
<protein>
    <submittedName>
        <fullName evidence="1">Uncharacterized protein</fullName>
    </submittedName>
</protein>
<dbReference type="AlphaFoldDB" id="A0A1V3WGP6"/>
<proteinExistence type="predicted"/>
<dbReference type="EMBL" id="MVBM01000010">
    <property type="protein sequence ID" value="OOK65606.1"/>
    <property type="molecule type" value="Genomic_DNA"/>
</dbReference>
<gene>
    <name evidence="1" type="ORF">BZL30_8634</name>
</gene>
<name>A0A1V3WGP6_MYCKA</name>
<comment type="caution">
    <text evidence="1">The sequence shown here is derived from an EMBL/GenBank/DDBJ whole genome shotgun (WGS) entry which is preliminary data.</text>
</comment>
<dbReference type="Proteomes" id="UP000189229">
    <property type="component" value="Unassembled WGS sequence"/>
</dbReference>
<accession>A0A1V3WGP6</accession>
<sequence>MSRREKVVDDLALVDVRFAPAGHGAPTVLGHQASTAAEPVQCQRIRTGRC</sequence>